<dbReference type="STRING" id="44251.PDUR_17585"/>
<keyword evidence="4" id="KW-1185">Reference proteome</keyword>
<evidence type="ECO:0000259" key="1">
    <source>
        <dbReference type="Pfam" id="PF07238"/>
    </source>
</evidence>
<name>A0A089HS16_PAEDU</name>
<dbReference type="eggNOG" id="COG5581">
    <property type="taxonomic scope" value="Bacteria"/>
</dbReference>
<dbReference type="AlphaFoldDB" id="A0A089HS16"/>
<feature type="domain" description="Type III secretion system flagellar brake protein YcgR PilZN" evidence="2">
    <location>
        <begin position="7"/>
        <end position="96"/>
    </location>
</feature>
<feature type="domain" description="PilZ" evidence="1">
    <location>
        <begin position="105"/>
        <end position="212"/>
    </location>
</feature>
<organism evidence="3 4">
    <name type="scientific">Paenibacillus durus</name>
    <name type="common">Paenibacillus azotofixans</name>
    <dbReference type="NCBI Taxonomy" id="44251"/>
    <lineage>
        <taxon>Bacteria</taxon>
        <taxon>Bacillati</taxon>
        <taxon>Bacillota</taxon>
        <taxon>Bacilli</taxon>
        <taxon>Bacillales</taxon>
        <taxon>Paenibacillaceae</taxon>
        <taxon>Paenibacillus</taxon>
    </lineage>
</organism>
<protein>
    <submittedName>
        <fullName evidence="3">Glycosyl transferase</fullName>
    </submittedName>
</protein>
<evidence type="ECO:0000313" key="3">
    <source>
        <dbReference type="EMBL" id="AIQ13530.1"/>
    </source>
</evidence>
<dbReference type="Proteomes" id="UP000029409">
    <property type="component" value="Chromosome"/>
</dbReference>
<dbReference type="GO" id="GO:0035438">
    <property type="term" value="F:cyclic-di-GMP binding"/>
    <property type="evidence" value="ECO:0007669"/>
    <property type="project" value="InterPro"/>
</dbReference>
<reference evidence="3 4" key="1">
    <citation type="submission" date="2014-08" db="EMBL/GenBank/DDBJ databases">
        <title>Comparative genomics of the Paenibacillus odorifer group.</title>
        <authorList>
            <person name="den Bakker H.C."/>
            <person name="Tsai Y.-C."/>
            <person name="Martin N."/>
            <person name="Korlach J."/>
            <person name="Wiedmann M."/>
        </authorList>
    </citation>
    <scope>NUCLEOTIDE SEQUENCE [LARGE SCALE GENOMIC DNA]</scope>
    <source>
        <strain evidence="3 4">DSM 1735</strain>
    </source>
</reference>
<evidence type="ECO:0000259" key="2">
    <source>
        <dbReference type="Pfam" id="PF12945"/>
    </source>
</evidence>
<keyword evidence="3" id="KW-0808">Transferase</keyword>
<dbReference type="InterPro" id="IPR009926">
    <property type="entry name" value="T3SS_YcgR_PilZN"/>
</dbReference>
<proteinExistence type="predicted"/>
<dbReference type="InterPro" id="IPR009875">
    <property type="entry name" value="PilZ_domain"/>
</dbReference>
<evidence type="ECO:0000313" key="4">
    <source>
        <dbReference type="Proteomes" id="UP000029409"/>
    </source>
</evidence>
<dbReference type="Pfam" id="PF07238">
    <property type="entry name" value="PilZ"/>
    <property type="match status" value="1"/>
</dbReference>
<accession>A0A089HS16</accession>
<dbReference type="OrthoDB" id="1951449at2"/>
<dbReference type="EMBL" id="CP009288">
    <property type="protein sequence ID" value="AIQ13530.1"/>
    <property type="molecule type" value="Genomic_DNA"/>
</dbReference>
<sequence length="220" mass="25494">MTCLYPKINDQLFIQVPSSDASEAEVEYRSRIAELEDEAFLIEIPMQESSGRLKKLHIGDELSVYFMGEGGIKNYFYTHVLGFKEDVIRMVRVHKPAKDEILKIQRRSFLRVSAELELAVRTAAGIRFLVRTEDIGGGGTSFWTDVSTPLEVGDRLECWLLIPYRNGLNEHAYFEAEVVRMKELDTGRSVAMLKFVNILDGERQKIIRFCFERQFDFRNR</sequence>
<gene>
    <name evidence="3" type="ORF">PDUR_17585</name>
</gene>
<dbReference type="Pfam" id="PF12945">
    <property type="entry name" value="PilZNR"/>
    <property type="match status" value="1"/>
</dbReference>
<dbReference type="Gene3D" id="2.40.10.220">
    <property type="entry name" value="predicted glycosyltransferase like domains"/>
    <property type="match status" value="1"/>
</dbReference>
<dbReference type="GO" id="GO:0016740">
    <property type="term" value="F:transferase activity"/>
    <property type="evidence" value="ECO:0007669"/>
    <property type="project" value="UniProtKB-KW"/>
</dbReference>
<dbReference type="KEGG" id="pdu:PDUR_17585"/>